<evidence type="ECO:0000313" key="2">
    <source>
        <dbReference type="EMBL" id="WRT64283.1"/>
    </source>
</evidence>
<dbReference type="RefSeq" id="XP_062789023.1">
    <property type="nucleotide sequence ID" value="XM_062932972.1"/>
</dbReference>
<reference evidence="2 3" key="1">
    <citation type="submission" date="2024-01" db="EMBL/GenBank/DDBJ databases">
        <title>Comparative genomics of Cryptococcus and Kwoniella reveals pathogenesis evolution and contrasting modes of karyotype evolution via chromosome fusion or intercentromeric recombination.</title>
        <authorList>
            <person name="Coelho M.A."/>
            <person name="David-Palma M."/>
            <person name="Shea T."/>
            <person name="Bowers K."/>
            <person name="McGinley-Smith S."/>
            <person name="Mohammad A.W."/>
            <person name="Gnirke A."/>
            <person name="Yurkov A.M."/>
            <person name="Nowrousian M."/>
            <person name="Sun S."/>
            <person name="Cuomo C.A."/>
            <person name="Heitman J."/>
        </authorList>
    </citation>
    <scope>NUCLEOTIDE SEQUENCE [LARGE SCALE GENOMIC DNA]</scope>
    <source>
        <strain evidence="2">CBS 11374</strain>
    </source>
</reference>
<proteinExistence type="predicted"/>
<dbReference type="EMBL" id="CP141881">
    <property type="protein sequence ID" value="WRT64283.1"/>
    <property type="molecule type" value="Genomic_DNA"/>
</dbReference>
<protein>
    <submittedName>
        <fullName evidence="2">Uncharacterized protein</fullName>
    </submittedName>
</protein>
<name>A0ABZ1CRA4_9TREE</name>
<keyword evidence="3" id="KW-1185">Reference proteome</keyword>
<accession>A0ABZ1CRA4</accession>
<dbReference type="GeneID" id="87953345"/>
<feature type="compositionally biased region" description="Polar residues" evidence="1">
    <location>
        <begin position="1"/>
        <end position="16"/>
    </location>
</feature>
<feature type="region of interest" description="Disordered" evidence="1">
    <location>
        <begin position="1"/>
        <end position="89"/>
    </location>
</feature>
<evidence type="ECO:0000313" key="3">
    <source>
        <dbReference type="Proteomes" id="UP001329825"/>
    </source>
</evidence>
<gene>
    <name evidence="2" type="ORF">IL334_001214</name>
</gene>
<sequence>MSSFQHPSQMPFQQGEPSDRSPGSDDEDEVPKGNGAALNNPRTRPADPMFRPPHPSGRPVEHSLQVGPPPWGAPPSRKPRFAAQEEDEPIDPLKSAYAAAPWANMLYLAEAARLKADSHDANLPRDEGRKKRRLSTFVEESRVSLNERGNYGSPDPVDLGWCTLEKGRQLFDLLRNRSPFAITTIIAVAAKCEDAAGESDVPD</sequence>
<organism evidence="2 3">
    <name type="scientific">Kwoniella shivajii</name>
    <dbReference type="NCBI Taxonomy" id="564305"/>
    <lineage>
        <taxon>Eukaryota</taxon>
        <taxon>Fungi</taxon>
        <taxon>Dikarya</taxon>
        <taxon>Basidiomycota</taxon>
        <taxon>Agaricomycotina</taxon>
        <taxon>Tremellomycetes</taxon>
        <taxon>Tremellales</taxon>
        <taxon>Cryptococcaceae</taxon>
        <taxon>Kwoniella</taxon>
    </lineage>
</organism>
<dbReference type="Proteomes" id="UP001329825">
    <property type="component" value="Chromosome 1"/>
</dbReference>
<evidence type="ECO:0000256" key="1">
    <source>
        <dbReference type="SAM" id="MobiDB-lite"/>
    </source>
</evidence>